<evidence type="ECO:0000313" key="1">
    <source>
        <dbReference type="EMBL" id="KAI4384054.1"/>
    </source>
</evidence>
<proteinExistence type="predicted"/>
<dbReference type="Proteomes" id="UP001057402">
    <property type="component" value="Chromosome 3"/>
</dbReference>
<name>A0ACB9RYZ3_9MYRT</name>
<reference evidence="2" key="1">
    <citation type="journal article" date="2023" name="Front. Plant Sci.">
        <title>Chromosomal-level genome assembly of Melastoma candidum provides insights into trichome evolution.</title>
        <authorList>
            <person name="Zhong Y."/>
            <person name="Wu W."/>
            <person name="Sun C."/>
            <person name="Zou P."/>
            <person name="Liu Y."/>
            <person name="Dai S."/>
            <person name="Zhou R."/>
        </authorList>
    </citation>
    <scope>NUCLEOTIDE SEQUENCE [LARGE SCALE GENOMIC DNA]</scope>
</reference>
<comment type="caution">
    <text evidence="1">The sequence shown here is derived from an EMBL/GenBank/DDBJ whole genome shotgun (WGS) entry which is preliminary data.</text>
</comment>
<gene>
    <name evidence="1" type="ORF">MLD38_009825</name>
</gene>
<accession>A0ACB9RYZ3</accession>
<dbReference type="EMBL" id="CM042882">
    <property type="protein sequence ID" value="KAI4384054.1"/>
    <property type="molecule type" value="Genomic_DNA"/>
</dbReference>
<sequence>MPAICFGQEHRIGQEGKKERGGWRRRVTRFSWAVFLGTYRSDSSNEGSIGSGKSSSVSTLISMGTFVNLGCGIVLKADSYHFSSDVQIYDPVVSASLACTVGPSDGHGCNLLKIMVDRDSGRPRGFGFITYADRRGMEDAIREMHGREFGDRIISVNKALPRGEEIDAPSHRRGGYSSGGRGGGFARDGLSAQDECFKCGRLGHWARDCPSAGSGHGGGGPPLSSHSRDRFDNRDMKYAGRDHYVSDRYTPPGDRFGTDRYGGSDRYPLHGFGKDRGYDREPMPRGGGDRYGGGGGPMRAEDRGYRNRAGPYDRPPRGGRGSSFERY</sequence>
<keyword evidence="2" id="KW-1185">Reference proteome</keyword>
<evidence type="ECO:0000313" key="2">
    <source>
        <dbReference type="Proteomes" id="UP001057402"/>
    </source>
</evidence>
<protein>
    <submittedName>
        <fullName evidence="1">Uncharacterized protein</fullName>
    </submittedName>
</protein>
<organism evidence="1 2">
    <name type="scientific">Melastoma candidum</name>
    <dbReference type="NCBI Taxonomy" id="119954"/>
    <lineage>
        <taxon>Eukaryota</taxon>
        <taxon>Viridiplantae</taxon>
        <taxon>Streptophyta</taxon>
        <taxon>Embryophyta</taxon>
        <taxon>Tracheophyta</taxon>
        <taxon>Spermatophyta</taxon>
        <taxon>Magnoliopsida</taxon>
        <taxon>eudicotyledons</taxon>
        <taxon>Gunneridae</taxon>
        <taxon>Pentapetalae</taxon>
        <taxon>rosids</taxon>
        <taxon>malvids</taxon>
        <taxon>Myrtales</taxon>
        <taxon>Melastomataceae</taxon>
        <taxon>Melastomatoideae</taxon>
        <taxon>Melastomateae</taxon>
        <taxon>Melastoma</taxon>
    </lineage>
</organism>